<comment type="caution">
    <text evidence="1">The sequence shown here is derived from an EMBL/GenBank/DDBJ whole genome shotgun (WGS) entry which is preliminary data.</text>
</comment>
<dbReference type="AlphaFoldDB" id="A0A6L3SSJ2"/>
<gene>
    <name evidence="1" type="ORF">F6X53_30350</name>
</gene>
<reference evidence="1 2" key="1">
    <citation type="submission" date="2019-09" db="EMBL/GenBank/DDBJ databases">
        <title>YIM 48816 draft genome.</title>
        <authorList>
            <person name="Jiang L."/>
        </authorList>
    </citation>
    <scope>NUCLEOTIDE SEQUENCE [LARGE SCALE GENOMIC DNA]</scope>
    <source>
        <strain evidence="1 2">YIM 48816</strain>
    </source>
</reference>
<evidence type="ECO:0000313" key="1">
    <source>
        <dbReference type="EMBL" id="KAB1070171.1"/>
    </source>
</evidence>
<keyword evidence="2" id="KW-1185">Reference proteome</keyword>
<dbReference type="EMBL" id="VZZK01000067">
    <property type="protein sequence ID" value="KAB1070171.1"/>
    <property type="molecule type" value="Genomic_DNA"/>
</dbReference>
<dbReference type="OrthoDB" id="5951715at2"/>
<accession>A0A6L3SSJ2</accession>
<dbReference type="Proteomes" id="UP000474159">
    <property type="component" value="Unassembled WGS sequence"/>
</dbReference>
<sequence>MARPRTKRHVLIENAACLDIASLVRAGWLPQGQAATGFAPLVHHPGGTHAGWVYVASELTENRPPSLHLTFADRNGRAHEQRIALTSLPRPPFGGLRWFFICPQTGARACRLYLPRDGERFLSREAHGLRYAVEHGTQDTNDIIQACRLHARITGEAPPNGALSPLPHRPKGMRAATHARLTARLMRVQARVVGRLDVWLETLQLDEHRTP</sequence>
<dbReference type="RefSeq" id="WP_151005390.1">
    <property type="nucleotide sequence ID" value="NZ_BPQY01000247.1"/>
</dbReference>
<proteinExistence type="predicted"/>
<organism evidence="1 2">
    <name type="scientific">Methylobacterium soli</name>
    <dbReference type="NCBI Taxonomy" id="553447"/>
    <lineage>
        <taxon>Bacteria</taxon>
        <taxon>Pseudomonadati</taxon>
        <taxon>Pseudomonadota</taxon>
        <taxon>Alphaproteobacteria</taxon>
        <taxon>Hyphomicrobiales</taxon>
        <taxon>Methylobacteriaceae</taxon>
        <taxon>Methylobacterium</taxon>
    </lineage>
</organism>
<name>A0A6L3SSJ2_9HYPH</name>
<protein>
    <submittedName>
        <fullName evidence="1">Uncharacterized protein</fullName>
    </submittedName>
</protein>
<evidence type="ECO:0000313" key="2">
    <source>
        <dbReference type="Proteomes" id="UP000474159"/>
    </source>
</evidence>